<evidence type="ECO:0000256" key="7">
    <source>
        <dbReference type="ARBA" id="ARBA00023237"/>
    </source>
</evidence>
<keyword evidence="6" id="KW-0472">Membrane</keyword>
<dbReference type="InterPro" id="IPR003423">
    <property type="entry name" value="OMP_efflux"/>
</dbReference>
<dbReference type="InterPro" id="IPR051906">
    <property type="entry name" value="TolC-like"/>
</dbReference>
<keyword evidence="3" id="KW-0813">Transport</keyword>
<gene>
    <name evidence="9" type="ORF">GCM10023331_17540</name>
</gene>
<evidence type="ECO:0000256" key="5">
    <source>
        <dbReference type="ARBA" id="ARBA00022692"/>
    </source>
</evidence>
<accession>A0ABP9DAH4</accession>
<feature type="signal peptide" evidence="8">
    <location>
        <begin position="1"/>
        <end position="22"/>
    </location>
</feature>
<keyword evidence="4" id="KW-1134">Transmembrane beta strand</keyword>
<reference evidence="10" key="1">
    <citation type="journal article" date="2019" name="Int. J. Syst. Evol. Microbiol.">
        <title>The Global Catalogue of Microorganisms (GCM) 10K type strain sequencing project: providing services to taxonomists for standard genome sequencing and annotation.</title>
        <authorList>
            <consortium name="The Broad Institute Genomics Platform"/>
            <consortium name="The Broad Institute Genome Sequencing Center for Infectious Disease"/>
            <person name="Wu L."/>
            <person name="Ma J."/>
        </authorList>
    </citation>
    <scope>NUCLEOTIDE SEQUENCE [LARGE SCALE GENOMIC DNA]</scope>
    <source>
        <strain evidence="10">JCM 18326</strain>
    </source>
</reference>
<dbReference type="PANTHER" id="PTHR30026">
    <property type="entry name" value="OUTER MEMBRANE PROTEIN TOLC"/>
    <property type="match status" value="1"/>
</dbReference>
<comment type="subcellular location">
    <subcellularLocation>
        <location evidence="1">Cell outer membrane</location>
    </subcellularLocation>
</comment>
<keyword evidence="8" id="KW-0732">Signal</keyword>
<evidence type="ECO:0000256" key="2">
    <source>
        <dbReference type="ARBA" id="ARBA00007613"/>
    </source>
</evidence>
<keyword evidence="7" id="KW-0998">Cell outer membrane</keyword>
<dbReference type="PANTHER" id="PTHR30026:SF20">
    <property type="entry name" value="OUTER MEMBRANE PROTEIN TOLC"/>
    <property type="match status" value="1"/>
</dbReference>
<evidence type="ECO:0000256" key="3">
    <source>
        <dbReference type="ARBA" id="ARBA00022448"/>
    </source>
</evidence>
<evidence type="ECO:0000256" key="8">
    <source>
        <dbReference type="SAM" id="SignalP"/>
    </source>
</evidence>
<evidence type="ECO:0000256" key="1">
    <source>
        <dbReference type="ARBA" id="ARBA00004442"/>
    </source>
</evidence>
<proteinExistence type="inferred from homology"/>
<dbReference type="RefSeq" id="WP_345371022.1">
    <property type="nucleotide sequence ID" value="NZ_BAABJX010000026.1"/>
</dbReference>
<feature type="chain" id="PRO_5046061181" evidence="8">
    <location>
        <begin position="23"/>
        <end position="453"/>
    </location>
</feature>
<evidence type="ECO:0000256" key="4">
    <source>
        <dbReference type="ARBA" id="ARBA00022452"/>
    </source>
</evidence>
<comment type="caution">
    <text evidence="9">The sequence shown here is derived from an EMBL/GenBank/DDBJ whole genome shotgun (WGS) entry which is preliminary data.</text>
</comment>
<dbReference type="SUPFAM" id="SSF56954">
    <property type="entry name" value="Outer membrane efflux proteins (OEP)"/>
    <property type="match status" value="1"/>
</dbReference>
<comment type="similarity">
    <text evidence="2">Belongs to the outer membrane factor (OMF) (TC 1.B.17) family.</text>
</comment>
<evidence type="ECO:0000313" key="10">
    <source>
        <dbReference type="Proteomes" id="UP001500298"/>
    </source>
</evidence>
<name>A0ABP9DAH4_9BACT</name>
<evidence type="ECO:0000256" key="6">
    <source>
        <dbReference type="ARBA" id="ARBA00023136"/>
    </source>
</evidence>
<keyword evidence="10" id="KW-1185">Reference proteome</keyword>
<organism evidence="9 10">
    <name type="scientific">Algivirga pacifica</name>
    <dbReference type="NCBI Taxonomy" id="1162670"/>
    <lineage>
        <taxon>Bacteria</taxon>
        <taxon>Pseudomonadati</taxon>
        <taxon>Bacteroidota</taxon>
        <taxon>Cytophagia</taxon>
        <taxon>Cytophagales</taxon>
        <taxon>Flammeovirgaceae</taxon>
        <taxon>Algivirga</taxon>
    </lineage>
</organism>
<dbReference type="Pfam" id="PF02321">
    <property type="entry name" value="OEP"/>
    <property type="match status" value="2"/>
</dbReference>
<keyword evidence="5" id="KW-0812">Transmembrane</keyword>
<evidence type="ECO:0000313" key="9">
    <source>
        <dbReference type="EMBL" id="GAA4832781.1"/>
    </source>
</evidence>
<dbReference type="EMBL" id="BAABJX010000026">
    <property type="protein sequence ID" value="GAA4832781.1"/>
    <property type="molecule type" value="Genomic_DNA"/>
</dbReference>
<protein>
    <submittedName>
        <fullName evidence="9">TolC family protein</fullName>
    </submittedName>
</protein>
<dbReference type="Proteomes" id="UP001500298">
    <property type="component" value="Unassembled WGS sequence"/>
</dbReference>
<dbReference type="Gene3D" id="1.20.1600.10">
    <property type="entry name" value="Outer membrane efflux proteins (OEP)"/>
    <property type="match status" value="1"/>
</dbReference>
<sequence length="453" mass="50634">MKKYKNISLLCGLLLATFTASAQDKLSLQEAISTALSNNYQLKAVAVNKEIAENNATVGNAGLLPSVSLNGGGEYSNNNTEIEFLSAGGNNQQQGGGGDVPIEANRLEIDGASSINYNARVQVDYTLFDGFGNYYTFKKLKQNKELEDVKYRQQMENTVAQVVQFYYAVSRQQRNLQVAKSTMAITRDRVKRLKDQYAYGQVNKLAVLNAEVDLNTDSTKVLEAEQGYEMSLRDLNVVLGQEVNTVYAVDTEVVYQEELSAEEIMSNIRSNNASLQAQQMQVEVNQLDTRIAQAGKAPRVSAYGSYGWNQMESDASQVTYNQSIGYSAGVRLSWNLFNGNQVSTRVQNAKLATEAQQNQLNQMQIDLERRAANAWTDYEYKKRIASMEETGVERAKLNFEQTKERYELGQVTSVEFRTAQENLRMAENRLSNARYAAKISEVNLLQLAGMLIN</sequence>